<dbReference type="InterPro" id="IPR039556">
    <property type="entry name" value="ICL/PEPM"/>
</dbReference>
<dbReference type="EMBL" id="JAMTCK010000002">
    <property type="protein sequence ID" value="MCP2164300.1"/>
    <property type="molecule type" value="Genomic_DNA"/>
</dbReference>
<dbReference type="InterPro" id="IPR012698">
    <property type="entry name" value="PEnolPyrv_PMutase_core"/>
</dbReference>
<evidence type="ECO:0000256" key="3">
    <source>
        <dbReference type="ARBA" id="ARBA00038455"/>
    </source>
</evidence>
<comment type="caution">
    <text evidence="4">The sequence shown here is derived from an EMBL/GenBank/DDBJ whole genome shotgun (WGS) entry which is preliminary data.</text>
</comment>
<dbReference type="Proteomes" id="UP001206128">
    <property type="component" value="Unassembled WGS sequence"/>
</dbReference>
<dbReference type="CDD" id="cd00377">
    <property type="entry name" value="ICL_PEPM"/>
    <property type="match status" value="1"/>
</dbReference>
<reference evidence="4" key="1">
    <citation type="submission" date="2022-06" db="EMBL/GenBank/DDBJ databases">
        <title>Genomic Encyclopedia of Archaeal and Bacterial Type Strains, Phase II (KMG-II): from individual species to whole genera.</title>
        <authorList>
            <person name="Goeker M."/>
        </authorList>
    </citation>
    <scope>NUCLEOTIDE SEQUENCE</scope>
    <source>
        <strain evidence="4">DSM 43935</strain>
    </source>
</reference>
<dbReference type="PANTHER" id="PTHR42905">
    <property type="entry name" value="PHOSPHOENOLPYRUVATE CARBOXYLASE"/>
    <property type="match status" value="1"/>
</dbReference>
<dbReference type="SUPFAM" id="SSF51621">
    <property type="entry name" value="Phosphoenolpyruvate/pyruvate domain"/>
    <property type="match status" value="1"/>
</dbReference>
<dbReference type="InterPro" id="IPR040442">
    <property type="entry name" value="Pyrv_kinase-like_dom_sf"/>
</dbReference>
<proteinExistence type="inferred from homology"/>
<sequence>MDSTRPAQPPSRSARLRAMLAAPEISFLMEAHNGLSARIAQHAGFPGIWASGFAISTALGVRDSNELSTKELLDTVAFMVDATTVPIVVDGDTGYGNFNNARRLVRQLGRLGVSAVCLEDKLFPKTNSFLGTGQPLADEREFCGKIRACKDSQLDAEFCVVARVEALVSGRGLTEALHRAESYRRAGADAVFIHSKQQDGREVLDFAREWAGRCPLVITPTTYHGVGVDAFERAGVAMLIWANQNMRAAVLAMRQVCQSIAANRGLTAVEPALVSVQEVFDFLDYDELDAATLRYSSWHGDETTAGAGP</sequence>
<keyword evidence="1" id="KW-0413">Isomerase</keyword>
<evidence type="ECO:0000256" key="2">
    <source>
        <dbReference type="ARBA" id="ARBA00024063"/>
    </source>
</evidence>
<gene>
    <name evidence="4" type="ORF">LX83_001140</name>
</gene>
<dbReference type="InterPro" id="IPR015813">
    <property type="entry name" value="Pyrv/PenolPyrv_kinase-like_dom"/>
</dbReference>
<evidence type="ECO:0000256" key="1">
    <source>
        <dbReference type="ARBA" id="ARBA00023235"/>
    </source>
</evidence>
<evidence type="ECO:0000313" key="5">
    <source>
        <dbReference type="Proteomes" id="UP001206128"/>
    </source>
</evidence>
<keyword evidence="5" id="KW-1185">Reference proteome</keyword>
<evidence type="ECO:0000313" key="4">
    <source>
        <dbReference type="EMBL" id="MCP2164300.1"/>
    </source>
</evidence>
<dbReference type="GO" id="GO:0050188">
    <property type="term" value="F:phosphoenolpyruvate mutase activity"/>
    <property type="evidence" value="ECO:0007669"/>
    <property type="project" value="UniProtKB-EC"/>
</dbReference>
<dbReference type="PANTHER" id="PTHR42905:SF7">
    <property type="entry name" value="PHOSPHOENOLPYRUVATE PHOSPHOMUTASE"/>
    <property type="match status" value="1"/>
</dbReference>
<accession>A0AAE3KEX7</accession>
<protein>
    <recommendedName>
        <fullName evidence="2">phosphoenolpyruvate mutase</fullName>
        <ecNumber evidence="2">5.4.2.9</ecNumber>
    </recommendedName>
</protein>
<dbReference type="NCBIfam" id="TIGR02320">
    <property type="entry name" value="PEP_mutase"/>
    <property type="match status" value="1"/>
</dbReference>
<dbReference type="RefSeq" id="WP_253767787.1">
    <property type="nucleotide sequence ID" value="NZ_JAMTCK010000002.1"/>
</dbReference>
<dbReference type="Gene3D" id="3.20.20.60">
    <property type="entry name" value="Phosphoenolpyruvate-binding domains"/>
    <property type="match status" value="1"/>
</dbReference>
<organism evidence="4 5">
    <name type="scientific">Goodfellowiella coeruleoviolacea</name>
    <dbReference type="NCBI Taxonomy" id="334858"/>
    <lineage>
        <taxon>Bacteria</taxon>
        <taxon>Bacillati</taxon>
        <taxon>Actinomycetota</taxon>
        <taxon>Actinomycetes</taxon>
        <taxon>Pseudonocardiales</taxon>
        <taxon>Pseudonocardiaceae</taxon>
        <taxon>Goodfellowiella</taxon>
    </lineage>
</organism>
<dbReference type="Pfam" id="PF13714">
    <property type="entry name" value="PEP_mutase"/>
    <property type="match status" value="1"/>
</dbReference>
<dbReference type="AlphaFoldDB" id="A0AAE3KEX7"/>
<comment type="similarity">
    <text evidence="3">Belongs to the isocitrate lyase/PEP mutase superfamily. PEP mutase family.</text>
</comment>
<dbReference type="EC" id="5.4.2.9" evidence="2"/>
<name>A0AAE3KEX7_9PSEU</name>